<evidence type="ECO:0000256" key="1">
    <source>
        <dbReference type="SAM" id="MobiDB-lite"/>
    </source>
</evidence>
<dbReference type="Proteomes" id="UP000752171">
    <property type="component" value="Unassembled WGS sequence"/>
</dbReference>
<reference evidence="2 3" key="1">
    <citation type="submission" date="2021-07" db="EMBL/GenBank/DDBJ databases">
        <authorList>
            <person name="Imarazene B."/>
            <person name="Zahm M."/>
            <person name="Klopp C."/>
            <person name="Cabau C."/>
            <person name="Beille S."/>
            <person name="Jouanno E."/>
            <person name="Castinel A."/>
            <person name="Lluch J."/>
            <person name="Gil L."/>
            <person name="Kuchtly C."/>
            <person name="Lopez Roques C."/>
            <person name="Donnadieu C."/>
            <person name="Parrinello H."/>
            <person name="Journot L."/>
            <person name="Du K."/>
            <person name="Schartl M."/>
            <person name="Retaux S."/>
            <person name="Guiguen Y."/>
        </authorList>
    </citation>
    <scope>NUCLEOTIDE SEQUENCE [LARGE SCALE GENOMIC DNA]</scope>
    <source>
        <strain evidence="2">Pach_M1</strain>
        <tissue evidence="2">Testis</tissue>
    </source>
</reference>
<gene>
    <name evidence="2" type="ORF">AMEX_G20698</name>
</gene>
<accession>A0A8T2LA99</accession>
<evidence type="ECO:0000313" key="2">
    <source>
        <dbReference type="EMBL" id="KAG9266186.1"/>
    </source>
</evidence>
<sequence>MDGSDDGSGSEPDSFGCRSGNRAGEGGEWQVVRSKKSRRLSEDRDSSGSGVRGETVKRRKEEYLILIQFESESAGVLNPVRLTSEIKSALGDVAGAKVLRGVGGGNAPSVGLPSAINLKEEEEEEELSVWTVTAAADAPAACSDDVCKSKRLMANTFCLPF</sequence>
<evidence type="ECO:0000313" key="3">
    <source>
        <dbReference type="Proteomes" id="UP000752171"/>
    </source>
</evidence>
<feature type="region of interest" description="Disordered" evidence="1">
    <location>
        <begin position="1"/>
        <end position="56"/>
    </location>
</feature>
<feature type="compositionally biased region" description="Low complexity" evidence="1">
    <location>
        <begin position="1"/>
        <end position="16"/>
    </location>
</feature>
<dbReference type="AlphaFoldDB" id="A0A8T2LA99"/>
<protein>
    <submittedName>
        <fullName evidence="2">Uncharacterized protein</fullName>
    </submittedName>
</protein>
<dbReference type="EMBL" id="JAICCE010000017">
    <property type="protein sequence ID" value="KAG9266186.1"/>
    <property type="molecule type" value="Genomic_DNA"/>
</dbReference>
<comment type="caution">
    <text evidence="2">The sequence shown here is derived from an EMBL/GenBank/DDBJ whole genome shotgun (WGS) entry which is preliminary data.</text>
</comment>
<organism evidence="2 3">
    <name type="scientific">Astyanax mexicanus</name>
    <name type="common">Blind cave fish</name>
    <name type="synonym">Astyanax fasciatus mexicanus</name>
    <dbReference type="NCBI Taxonomy" id="7994"/>
    <lineage>
        <taxon>Eukaryota</taxon>
        <taxon>Metazoa</taxon>
        <taxon>Chordata</taxon>
        <taxon>Craniata</taxon>
        <taxon>Vertebrata</taxon>
        <taxon>Euteleostomi</taxon>
        <taxon>Actinopterygii</taxon>
        <taxon>Neopterygii</taxon>
        <taxon>Teleostei</taxon>
        <taxon>Ostariophysi</taxon>
        <taxon>Characiformes</taxon>
        <taxon>Characoidei</taxon>
        <taxon>Acestrorhamphidae</taxon>
        <taxon>Acestrorhamphinae</taxon>
        <taxon>Astyanax</taxon>
    </lineage>
</organism>
<name>A0A8T2LA99_ASTMX</name>
<proteinExistence type="predicted"/>